<dbReference type="OrthoDB" id="2156220at2"/>
<reference evidence="2" key="1">
    <citation type="submission" date="2017-10" db="EMBL/GenBank/DDBJ databases">
        <authorList>
            <person name="Gaisin V.A."/>
            <person name="Rysina M.S."/>
            <person name="Grouzdev D.S."/>
        </authorList>
    </citation>
    <scope>NUCLEOTIDE SEQUENCE [LARGE SCALE GENOMIC DNA]</scope>
    <source>
        <strain evidence="2">V1</strain>
    </source>
</reference>
<dbReference type="InterPro" id="IPR011256">
    <property type="entry name" value="Reg_factor_effector_dom_sf"/>
</dbReference>
<proteinExistence type="predicted"/>
<dbReference type="Gene3D" id="3.20.80.10">
    <property type="entry name" value="Regulatory factor, effector binding domain"/>
    <property type="match status" value="1"/>
</dbReference>
<dbReference type="InterPro" id="IPR006917">
    <property type="entry name" value="SOUL_heme-bd"/>
</dbReference>
<dbReference type="Proteomes" id="UP000246278">
    <property type="component" value="Unassembled WGS sequence"/>
</dbReference>
<dbReference type="PANTHER" id="PTHR11220:SF58">
    <property type="entry name" value="SOUL HEME-BINDING FAMILY PROTEIN"/>
    <property type="match status" value="1"/>
</dbReference>
<keyword evidence="2" id="KW-1185">Reference proteome</keyword>
<dbReference type="EMBL" id="PDNZ01000002">
    <property type="protein sequence ID" value="PWW82884.1"/>
    <property type="molecule type" value="Genomic_DNA"/>
</dbReference>
<name>A0A317T866_9CHLB</name>
<gene>
    <name evidence="1" type="ORF">CR164_03870</name>
</gene>
<dbReference type="RefSeq" id="WP_110022599.1">
    <property type="nucleotide sequence ID" value="NZ_PDNZ01000002.1"/>
</dbReference>
<dbReference type="SUPFAM" id="SSF55136">
    <property type="entry name" value="Probable bacterial effector-binding domain"/>
    <property type="match status" value="1"/>
</dbReference>
<dbReference type="AlphaFoldDB" id="A0A317T866"/>
<evidence type="ECO:0000313" key="1">
    <source>
        <dbReference type="EMBL" id="PWW82884.1"/>
    </source>
</evidence>
<accession>A0A317T866</accession>
<protein>
    <submittedName>
        <fullName evidence="1">Heme-binding protein</fullName>
    </submittedName>
</protein>
<evidence type="ECO:0000313" key="2">
    <source>
        <dbReference type="Proteomes" id="UP000246278"/>
    </source>
</evidence>
<sequence length="205" mass="23240">MNIVLLLLSSFLLAGCSVLGKRTAEEAQYTVLRSEGVYEVRQYQPMILAETAMEGDYRSTSGKAFSKLASYIFGGNKADSSIDMTTPVIQEQRSEEIAMTAPVIQQKSGEKWVTAFVMPQKYTMETIPKPLDEDIVLREVPERRVAAIRYSGLHSEKNILKYSEKLNEWIAQNGYRPVSGPRMASFDPPWTLPFLRRNEVHIDIE</sequence>
<comment type="caution">
    <text evidence="1">The sequence shown here is derived from an EMBL/GenBank/DDBJ whole genome shotgun (WGS) entry which is preliminary data.</text>
</comment>
<dbReference type="Pfam" id="PF04832">
    <property type="entry name" value="SOUL"/>
    <property type="match status" value="1"/>
</dbReference>
<organism evidence="1 2">
    <name type="scientific">Prosthecochloris marina</name>
    <dbReference type="NCBI Taxonomy" id="2017681"/>
    <lineage>
        <taxon>Bacteria</taxon>
        <taxon>Pseudomonadati</taxon>
        <taxon>Chlorobiota</taxon>
        <taxon>Chlorobiia</taxon>
        <taxon>Chlorobiales</taxon>
        <taxon>Chlorobiaceae</taxon>
        <taxon>Prosthecochloris</taxon>
    </lineage>
</organism>
<dbReference type="PANTHER" id="PTHR11220">
    <property type="entry name" value="HEME-BINDING PROTEIN-RELATED"/>
    <property type="match status" value="1"/>
</dbReference>